<reference evidence="3 4" key="1">
    <citation type="journal article" date="2019" name="Int. J. Syst. Evol. Microbiol.">
        <title>The Global Catalogue of Microorganisms (GCM) 10K type strain sequencing project: providing services to taxonomists for standard genome sequencing and annotation.</title>
        <authorList>
            <consortium name="The Broad Institute Genomics Platform"/>
            <consortium name="The Broad Institute Genome Sequencing Center for Infectious Disease"/>
            <person name="Wu L."/>
            <person name="Ma J."/>
        </authorList>
    </citation>
    <scope>NUCLEOTIDE SEQUENCE [LARGE SCALE GENOMIC DNA]</scope>
    <source>
        <strain evidence="3 4">JCM 10671</strain>
    </source>
</reference>
<accession>A0ABN1G8Z0</accession>
<feature type="signal peptide" evidence="2">
    <location>
        <begin position="1"/>
        <end position="29"/>
    </location>
</feature>
<gene>
    <name evidence="3" type="ORF">GCM10009547_05620</name>
</gene>
<name>A0ABN1G8Z0_9ACTN</name>
<dbReference type="EMBL" id="BAAAHE010000006">
    <property type="protein sequence ID" value="GAA0606536.1"/>
    <property type="molecule type" value="Genomic_DNA"/>
</dbReference>
<evidence type="ECO:0008006" key="5">
    <source>
        <dbReference type="Google" id="ProtNLM"/>
    </source>
</evidence>
<protein>
    <recommendedName>
        <fullName evidence="5">BNR repeat-containing family member</fullName>
    </recommendedName>
</protein>
<comment type="caution">
    <text evidence="3">The sequence shown here is derived from an EMBL/GenBank/DDBJ whole genome shotgun (WGS) entry which is preliminary data.</text>
</comment>
<evidence type="ECO:0000313" key="3">
    <source>
        <dbReference type="EMBL" id="GAA0606536.1"/>
    </source>
</evidence>
<dbReference type="Proteomes" id="UP001500957">
    <property type="component" value="Unassembled WGS sequence"/>
</dbReference>
<keyword evidence="2" id="KW-0732">Signal</keyword>
<organism evidence="3 4">
    <name type="scientific">Sporichthya brevicatena</name>
    <dbReference type="NCBI Taxonomy" id="171442"/>
    <lineage>
        <taxon>Bacteria</taxon>
        <taxon>Bacillati</taxon>
        <taxon>Actinomycetota</taxon>
        <taxon>Actinomycetes</taxon>
        <taxon>Sporichthyales</taxon>
        <taxon>Sporichthyaceae</taxon>
        <taxon>Sporichthya</taxon>
    </lineage>
</organism>
<proteinExistence type="predicted"/>
<dbReference type="Pfam" id="PF15892">
    <property type="entry name" value="BNR_4"/>
    <property type="match status" value="1"/>
</dbReference>
<evidence type="ECO:0000313" key="4">
    <source>
        <dbReference type="Proteomes" id="UP001500957"/>
    </source>
</evidence>
<feature type="region of interest" description="Disordered" evidence="1">
    <location>
        <begin position="47"/>
        <end position="79"/>
    </location>
</feature>
<sequence>MLSTFRPVAVALAALLVAGAGATSAPASAARSGVGAEAEPAWEDPLETQPQPAVFDDLGPAPQASPSRTTATGPGASANGLKITPLLRSSAWSWYLDPRVIEDRGRTTFGALANNGDLQVVQVVNASGRLSRFTIARKVKVDDHNSAALLRTASGRYAALWSGHGKTPAFLRVSRKPNSIDDWAPRRVLTGSGLEKVGASYAVLFRVPEQADQYVAIVRRKTDALWVMTTSRDLQHWSKAFPLVRAIYPIEKREQPYLKFAFDGTTLHVLGSDRQPGVSGPNKLYHFSIGGGVVRRTDGTVVDTLANVRAGRPVDLRNTTLLYDGAGADGQVRVYDIAVRNSEPIVAVTSLGRSDTAPAYKWARFRNGKWQLRTLVRQSIRPEGMTLDTADPRNVYLSYAAPGQTGRIVHLRTQDDGQTWSVHEIGDTPGSRTPTTPVGSGGPFLAMWLHGRYTKWNNYDTTVTGLTTGRRPVYLTVTWRRARDGVMRAVLVAHQGYTTVPADGVPVQLRVTAGGRTTLRSVGTTNRSGRLVVRLTGVRDGSTVRFVVRPTAIWGAASTSAHRLR</sequence>
<feature type="chain" id="PRO_5047476771" description="BNR repeat-containing family member" evidence="2">
    <location>
        <begin position="30"/>
        <end position="565"/>
    </location>
</feature>
<evidence type="ECO:0000256" key="1">
    <source>
        <dbReference type="SAM" id="MobiDB-lite"/>
    </source>
</evidence>
<keyword evidence="4" id="KW-1185">Reference proteome</keyword>
<evidence type="ECO:0000256" key="2">
    <source>
        <dbReference type="SAM" id="SignalP"/>
    </source>
</evidence>
<dbReference type="RefSeq" id="WP_344601365.1">
    <property type="nucleotide sequence ID" value="NZ_BAAAHE010000006.1"/>
</dbReference>